<evidence type="ECO:0000256" key="4">
    <source>
        <dbReference type="SAM" id="MobiDB-lite"/>
    </source>
</evidence>
<evidence type="ECO:0000259" key="5">
    <source>
        <dbReference type="Pfam" id="PF02751"/>
    </source>
</evidence>
<comment type="subcellular location">
    <subcellularLocation>
        <location evidence="1">Nucleus</location>
    </subcellularLocation>
</comment>
<accession>A0ABR4QPZ4</accession>
<gene>
    <name evidence="6" type="ORF">TcWFU_002856</name>
</gene>
<proteinExistence type="predicted"/>
<keyword evidence="2" id="KW-0804">Transcription</keyword>
<dbReference type="InterPro" id="IPR003194">
    <property type="entry name" value="TFIIA_gsu"/>
</dbReference>
<dbReference type="InterPro" id="IPR015871">
    <property type="entry name" value="TFIIA_gsu_C"/>
</dbReference>
<dbReference type="InterPro" id="IPR009088">
    <property type="entry name" value="TFIIA_b-brl"/>
</dbReference>
<feature type="compositionally biased region" description="Acidic residues" evidence="4">
    <location>
        <begin position="156"/>
        <end position="167"/>
    </location>
</feature>
<keyword evidence="3" id="KW-0539">Nucleus</keyword>
<feature type="compositionally biased region" description="Polar residues" evidence="4">
    <location>
        <begin position="123"/>
        <end position="143"/>
    </location>
</feature>
<dbReference type="PANTHER" id="PTHR10966">
    <property type="entry name" value="TRANSCRIPTION INITIATION FACTOR IIA SUBUNIT 2"/>
    <property type="match status" value="1"/>
</dbReference>
<organism evidence="6 7">
    <name type="scientific">Taenia crassiceps</name>
    <dbReference type="NCBI Taxonomy" id="6207"/>
    <lineage>
        <taxon>Eukaryota</taxon>
        <taxon>Metazoa</taxon>
        <taxon>Spiralia</taxon>
        <taxon>Lophotrochozoa</taxon>
        <taxon>Platyhelminthes</taxon>
        <taxon>Cestoda</taxon>
        <taxon>Eucestoda</taxon>
        <taxon>Cyclophyllidea</taxon>
        <taxon>Taeniidae</taxon>
        <taxon>Taenia</taxon>
    </lineage>
</organism>
<dbReference type="Gene3D" id="2.30.18.10">
    <property type="entry name" value="Transcription factor IIA (TFIIA), beta-barrel domain"/>
    <property type="match status" value="1"/>
</dbReference>
<dbReference type="CDD" id="cd10014">
    <property type="entry name" value="TFIIA_gamma_C"/>
    <property type="match status" value="1"/>
</dbReference>
<evidence type="ECO:0000256" key="3">
    <source>
        <dbReference type="ARBA" id="ARBA00023242"/>
    </source>
</evidence>
<evidence type="ECO:0000313" key="7">
    <source>
        <dbReference type="Proteomes" id="UP001651158"/>
    </source>
</evidence>
<feature type="region of interest" description="Disordered" evidence="4">
    <location>
        <begin position="119"/>
        <end position="167"/>
    </location>
</feature>
<dbReference type="Pfam" id="PF02751">
    <property type="entry name" value="TFIIA_gamma_C"/>
    <property type="match status" value="1"/>
</dbReference>
<feature type="domain" description="Transcription initiation factor IIA gamma subunit C-terminal" evidence="5">
    <location>
        <begin position="78"/>
        <end position="118"/>
    </location>
</feature>
<reference evidence="6 7" key="1">
    <citation type="journal article" date="2022" name="Front. Cell. Infect. Microbiol.">
        <title>The Genomes of Two Strains of Taenia crassiceps the Animal Model for the Study of Human Cysticercosis.</title>
        <authorList>
            <person name="Bobes R.J."/>
            <person name="Estrada K."/>
            <person name="Rios-Valencia D.G."/>
            <person name="Calderon-Gallegos A."/>
            <person name="de la Torre P."/>
            <person name="Carrero J.C."/>
            <person name="Sanchez-Flores A."/>
            <person name="Laclette J.P."/>
        </authorList>
    </citation>
    <scope>NUCLEOTIDE SEQUENCE [LARGE SCALE GENOMIC DNA]</scope>
    <source>
        <strain evidence="6">WFUcys</strain>
    </source>
</reference>
<name>A0ABR4QPZ4_9CEST</name>
<dbReference type="Proteomes" id="UP001651158">
    <property type="component" value="Unassembled WGS sequence"/>
</dbReference>
<comment type="caution">
    <text evidence="6">The sequence shown here is derived from an EMBL/GenBank/DDBJ whole genome shotgun (WGS) entry which is preliminary data.</text>
</comment>
<evidence type="ECO:0000256" key="2">
    <source>
        <dbReference type="ARBA" id="ARBA00023163"/>
    </source>
</evidence>
<sequence>MFRAEVQSTLWGENGFAIQTLDRDSCIDCWRYLRAVFLPCLMIIIRCTEEPPSIMKKFDQCICTALSTQVKARLNLQGYLNAYRNCDNVWTLVLNNVEIKDGSGAMHVDKMKIVACEGKHSKSAPSQGSQKTGPNASRVSSGYSGPAQHVDADSGNVDEDRSDEDVP</sequence>
<dbReference type="SUPFAM" id="SSF50784">
    <property type="entry name" value="Transcription factor IIA (TFIIA), beta-barrel domain"/>
    <property type="match status" value="1"/>
</dbReference>
<dbReference type="EMBL" id="JAKROA010000001">
    <property type="protein sequence ID" value="KAL5111652.1"/>
    <property type="molecule type" value="Genomic_DNA"/>
</dbReference>
<evidence type="ECO:0000256" key="1">
    <source>
        <dbReference type="ARBA" id="ARBA00004123"/>
    </source>
</evidence>
<protein>
    <submittedName>
        <fullName evidence="6">Transcription initiation factor IIA subunit 2</fullName>
    </submittedName>
</protein>
<keyword evidence="7" id="KW-1185">Reference proteome</keyword>
<evidence type="ECO:0000313" key="6">
    <source>
        <dbReference type="EMBL" id="KAL5111652.1"/>
    </source>
</evidence>